<dbReference type="InterPro" id="IPR009003">
    <property type="entry name" value="Peptidase_S1_PA"/>
</dbReference>
<dbReference type="AlphaFoldDB" id="A0A380T6R7"/>
<evidence type="ECO:0000313" key="3">
    <source>
        <dbReference type="Proteomes" id="UP000255177"/>
    </source>
</evidence>
<dbReference type="Pfam" id="PF13365">
    <property type="entry name" value="Trypsin_2"/>
    <property type="match status" value="1"/>
</dbReference>
<accession>A0A380T6R7</accession>
<evidence type="ECO:0000256" key="1">
    <source>
        <dbReference type="SAM" id="SignalP"/>
    </source>
</evidence>
<protein>
    <submittedName>
        <fullName evidence="2">Uncharacterized protein</fullName>
    </submittedName>
</protein>
<gene>
    <name evidence="2" type="ORF">CCOS864_05200</name>
</gene>
<organism evidence="2 3">
    <name type="scientific">Pseudomonas wadenswilerensis</name>
    <dbReference type="NCBI Taxonomy" id="1785161"/>
    <lineage>
        <taxon>Bacteria</taxon>
        <taxon>Pseudomonadati</taxon>
        <taxon>Pseudomonadota</taxon>
        <taxon>Gammaproteobacteria</taxon>
        <taxon>Pseudomonadales</taxon>
        <taxon>Pseudomonadaceae</taxon>
        <taxon>Pseudomonas</taxon>
    </lineage>
</organism>
<feature type="chain" id="PRO_5016731182" evidence="1">
    <location>
        <begin position="23"/>
        <end position="482"/>
    </location>
</feature>
<feature type="signal peptide" evidence="1">
    <location>
        <begin position="1"/>
        <end position="22"/>
    </location>
</feature>
<dbReference type="Gene3D" id="2.40.10.10">
    <property type="entry name" value="Trypsin-like serine proteases"/>
    <property type="match status" value="2"/>
</dbReference>
<evidence type="ECO:0000313" key="2">
    <source>
        <dbReference type="EMBL" id="SUQ65723.1"/>
    </source>
</evidence>
<dbReference type="SUPFAM" id="SSF50494">
    <property type="entry name" value="Trypsin-like serine proteases"/>
    <property type="match status" value="1"/>
</dbReference>
<name>A0A380T6R7_9PSED</name>
<proteinExistence type="predicted"/>
<keyword evidence="1" id="KW-0732">Signal</keyword>
<keyword evidence="3" id="KW-1185">Reference proteome</keyword>
<dbReference type="Proteomes" id="UP000255177">
    <property type="component" value="Unassembled WGS sequence"/>
</dbReference>
<dbReference type="InterPro" id="IPR043504">
    <property type="entry name" value="Peptidase_S1_PA_chymotrypsin"/>
</dbReference>
<sequence length="482" mass="52395">MRTFSRHYLGAALACLALQATAADYGQGLADQAGPVTLDNADNQNAHWSGIGRMSAGCIGTLIDTRDPWTDNNGPAYIITNGHCANAKNGTITHDQPITGTIAFNYFADTASKRQVVALKRLVWSSIQGVDLALLELDAPLRAVMETGIVPLKIDPPTPVGSPILVVGDPINPGLGLRLSTCTMQKADAHVERPWVWRNILRNQCAGMDDGASGSPILNRANNNIVGLINSTSFRSYRPSASEGLNYGVPITRLFRCGMGGRADLTLDGCDLLPGFALEQQNPNAFQRVHKIATAEDGSPQVPSWNYEFIIDTQFYRYKTTRDALQCENPAHYSDTLPGPRAKIEDTVGPEPGRHFLCIVGVESPEQWASRALMANSLSVAVDLYEQAPVPEPSVLIEPRRSGDIKVTWTLDPPHLDTYRAKRGPIASTDCADERGYTTFFGNRSVVFKANKLPQKLCTYSQDIIKQRSPVRTDLLPAPAAG</sequence>
<dbReference type="RefSeq" id="WP_115089320.1">
    <property type="nucleotide sequence ID" value="NZ_CBCSFG010000041.1"/>
</dbReference>
<dbReference type="EMBL" id="UIDD01000012">
    <property type="protein sequence ID" value="SUQ65723.1"/>
    <property type="molecule type" value="Genomic_DNA"/>
</dbReference>
<reference evidence="3" key="1">
    <citation type="submission" date="2018-07" db="EMBL/GenBank/DDBJ databases">
        <authorList>
            <person name="Blom J."/>
        </authorList>
    </citation>
    <scope>NUCLEOTIDE SEQUENCE [LARGE SCALE GENOMIC DNA]</scope>
    <source>
        <strain evidence="3">CCOS 864</strain>
    </source>
</reference>